<evidence type="ECO:0000259" key="4">
    <source>
        <dbReference type="Pfam" id="PF13649"/>
    </source>
</evidence>
<reference evidence="5" key="1">
    <citation type="submission" date="2020-11" db="EMBL/GenBank/DDBJ databases">
        <title>Nocardia NEAU-351.nov., a novel actinomycete isolated from the cow dung.</title>
        <authorList>
            <person name="Zhang X."/>
        </authorList>
    </citation>
    <scope>NUCLEOTIDE SEQUENCE</scope>
    <source>
        <strain evidence="5">NEAU-351</strain>
    </source>
</reference>
<evidence type="ECO:0000313" key="5">
    <source>
        <dbReference type="EMBL" id="MBH0777885.1"/>
    </source>
</evidence>
<keyword evidence="3" id="KW-0949">S-adenosyl-L-methionine</keyword>
<gene>
    <name evidence="5" type="ORF">IT779_16540</name>
</gene>
<dbReference type="GO" id="GO:0008168">
    <property type="term" value="F:methyltransferase activity"/>
    <property type="evidence" value="ECO:0007669"/>
    <property type="project" value="UniProtKB-KW"/>
</dbReference>
<dbReference type="CDD" id="cd02440">
    <property type="entry name" value="AdoMet_MTases"/>
    <property type="match status" value="1"/>
</dbReference>
<keyword evidence="2" id="KW-0808">Transferase</keyword>
<dbReference type="Pfam" id="PF13649">
    <property type="entry name" value="Methyltransf_25"/>
    <property type="match status" value="1"/>
</dbReference>
<dbReference type="InterPro" id="IPR050508">
    <property type="entry name" value="Methyltransf_Superfamily"/>
</dbReference>
<name>A0A931ICH0_9NOCA</name>
<dbReference type="Gene3D" id="3.40.50.150">
    <property type="entry name" value="Vaccinia Virus protein VP39"/>
    <property type="match status" value="1"/>
</dbReference>
<accession>A0A931ICH0</accession>
<evidence type="ECO:0000256" key="1">
    <source>
        <dbReference type="ARBA" id="ARBA00022603"/>
    </source>
</evidence>
<dbReference type="Proteomes" id="UP000655751">
    <property type="component" value="Unassembled WGS sequence"/>
</dbReference>
<dbReference type="EMBL" id="JADMLG010000006">
    <property type="protein sequence ID" value="MBH0777885.1"/>
    <property type="molecule type" value="Genomic_DNA"/>
</dbReference>
<dbReference type="PANTHER" id="PTHR42912">
    <property type="entry name" value="METHYLTRANSFERASE"/>
    <property type="match status" value="1"/>
</dbReference>
<evidence type="ECO:0000313" key="6">
    <source>
        <dbReference type="Proteomes" id="UP000655751"/>
    </source>
</evidence>
<dbReference type="InterPro" id="IPR023576">
    <property type="entry name" value="UbiE/COQ5_MeTrFase_CS"/>
</dbReference>
<organism evidence="5 6">
    <name type="scientific">Nocardia bovistercoris</name>
    <dbReference type="NCBI Taxonomy" id="2785916"/>
    <lineage>
        <taxon>Bacteria</taxon>
        <taxon>Bacillati</taxon>
        <taxon>Actinomycetota</taxon>
        <taxon>Actinomycetes</taxon>
        <taxon>Mycobacteriales</taxon>
        <taxon>Nocardiaceae</taxon>
        <taxon>Nocardia</taxon>
    </lineage>
</organism>
<dbReference type="PROSITE" id="PS01184">
    <property type="entry name" value="UBIE_2"/>
    <property type="match status" value="1"/>
</dbReference>
<proteinExistence type="predicted"/>
<sequence length="225" mass="24282">MTEKTTDSVTHSLGNRHDYLPAAGRDALLPAYDLITRLLGTPGVHAALLDQADIAADHRVLEIGCGTGELAIAAARARPSAEVVGSDPDPKALARAQRKVHGASGIRFERGYGQDLPYADATFDRVLSSMMFHHLDAEVKAAVAQEVRRVLRPGGSLHLADIGGRMTPDDGIGARIQLRGRHLEGNLGDRIPNILRAAGFDCAETAFRPHRILGRITFYRAVRVD</sequence>
<comment type="caution">
    <text evidence="5">The sequence shown here is derived from an EMBL/GenBank/DDBJ whole genome shotgun (WGS) entry which is preliminary data.</text>
</comment>
<dbReference type="InterPro" id="IPR029063">
    <property type="entry name" value="SAM-dependent_MTases_sf"/>
</dbReference>
<evidence type="ECO:0000256" key="3">
    <source>
        <dbReference type="ARBA" id="ARBA00022691"/>
    </source>
</evidence>
<keyword evidence="6" id="KW-1185">Reference proteome</keyword>
<keyword evidence="1 5" id="KW-0489">Methyltransferase</keyword>
<dbReference type="RefSeq" id="WP_196150205.1">
    <property type="nucleotide sequence ID" value="NZ_JADMLG010000006.1"/>
</dbReference>
<evidence type="ECO:0000256" key="2">
    <source>
        <dbReference type="ARBA" id="ARBA00022679"/>
    </source>
</evidence>
<feature type="domain" description="Methyltransferase" evidence="4">
    <location>
        <begin position="60"/>
        <end position="155"/>
    </location>
</feature>
<dbReference type="GO" id="GO:0032259">
    <property type="term" value="P:methylation"/>
    <property type="evidence" value="ECO:0007669"/>
    <property type="project" value="UniProtKB-KW"/>
</dbReference>
<dbReference type="SUPFAM" id="SSF53335">
    <property type="entry name" value="S-adenosyl-L-methionine-dependent methyltransferases"/>
    <property type="match status" value="1"/>
</dbReference>
<protein>
    <submittedName>
        <fullName evidence="5">Methyltransferase domain-containing protein</fullName>
    </submittedName>
</protein>
<dbReference type="AlphaFoldDB" id="A0A931ICH0"/>
<dbReference type="InterPro" id="IPR041698">
    <property type="entry name" value="Methyltransf_25"/>
</dbReference>